<keyword evidence="1" id="KW-0812">Transmembrane</keyword>
<feature type="transmembrane region" description="Helical" evidence="1">
    <location>
        <begin position="135"/>
        <end position="151"/>
    </location>
</feature>
<reference evidence="2 3" key="1">
    <citation type="submission" date="2020-06" db="EMBL/GenBank/DDBJ databases">
        <authorList>
            <consortium name="Wellcome Sanger Institute Data Sharing"/>
        </authorList>
    </citation>
    <scope>NUCLEOTIDE SEQUENCE [LARGE SCALE GENOMIC DNA]</scope>
</reference>
<reference evidence="2" key="2">
    <citation type="submission" date="2025-08" db="UniProtKB">
        <authorList>
            <consortium name="Ensembl"/>
        </authorList>
    </citation>
    <scope>IDENTIFICATION</scope>
</reference>
<evidence type="ECO:0000256" key="1">
    <source>
        <dbReference type="SAM" id="Phobius"/>
    </source>
</evidence>
<evidence type="ECO:0008006" key="4">
    <source>
        <dbReference type="Google" id="ProtNLM"/>
    </source>
</evidence>
<gene>
    <name evidence="2" type="primary">PLGRKT</name>
</gene>
<proteinExistence type="predicted"/>
<dbReference type="InterPro" id="IPR019319">
    <property type="entry name" value="Plg-R(KT)"/>
</dbReference>
<evidence type="ECO:0000313" key="2">
    <source>
        <dbReference type="Ensembl" id="ENSDCDP00010049520.1"/>
    </source>
</evidence>
<accession>A0AAY4DW68</accession>
<dbReference type="GO" id="GO:0005886">
    <property type="term" value="C:plasma membrane"/>
    <property type="evidence" value="ECO:0007669"/>
    <property type="project" value="InterPro"/>
</dbReference>
<name>A0AAY4DW68_9TELE</name>
<keyword evidence="3" id="KW-1185">Reference proteome</keyword>
<dbReference type="PANTHER" id="PTHR13411">
    <property type="entry name" value="PLASMINOGEN RECEPTOR (KT)"/>
    <property type="match status" value="1"/>
</dbReference>
<dbReference type="GeneTree" id="ENSGT00390000000375"/>
<keyword evidence="1" id="KW-0472">Membrane</keyword>
<keyword evidence="1" id="KW-1133">Transmembrane helix</keyword>
<dbReference type="AlphaFoldDB" id="A0AAY4DW68"/>
<sequence>MGFLMSKSMDENMKKQQEFMLHNSRLQLERQIIMQNQMRERQMAMQIAWSREFLKYYGAFFSLATLGLTVGAIKRQKPGLFVPVVPLSFIMAYQMDMAYGTLVSRMKGASHTSPLLYYLYLMCWMLMLWDNQYCAKVYFLNVNLFIYLFILRS</sequence>
<dbReference type="Proteomes" id="UP000694580">
    <property type="component" value="Chromosome 3"/>
</dbReference>
<organism evidence="2 3">
    <name type="scientific">Denticeps clupeoides</name>
    <name type="common">denticle herring</name>
    <dbReference type="NCBI Taxonomy" id="299321"/>
    <lineage>
        <taxon>Eukaryota</taxon>
        <taxon>Metazoa</taxon>
        <taxon>Chordata</taxon>
        <taxon>Craniata</taxon>
        <taxon>Vertebrata</taxon>
        <taxon>Euteleostomi</taxon>
        <taxon>Actinopterygii</taxon>
        <taxon>Neopterygii</taxon>
        <taxon>Teleostei</taxon>
        <taxon>Clupei</taxon>
        <taxon>Clupeiformes</taxon>
        <taxon>Denticipitoidei</taxon>
        <taxon>Denticipitidae</taxon>
        <taxon>Denticeps</taxon>
    </lineage>
</organism>
<dbReference type="PANTHER" id="PTHR13411:SF6">
    <property type="entry name" value="PLASMINOGEN RECEPTOR (KT)"/>
    <property type="match status" value="1"/>
</dbReference>
<feature type="transmembrane region" description="Helical" evidence="1">
    <location>
        <begin position="114"/>
        <end position="129"/>
    </location>
</feature>
<reference evidence="2" key="3">
    <citation type="submission" date="2025-09" db="UniProtKB">
        <authorList>
            <consortium name="Ensembl"/>
        </authorList>
    </citation>
    <scope>IDENTIFICATION</scope>
</reference>
<protein>
    <recommendedName>
        <fullName evidence="4">Plasminogen receptor (KT)</fullName>
    </recommendedName>
</protein>
<evidence type="ECO:0000313" key="3">
    <source>
        <dbReference type="Proteomes" id="UP000694580"/>
    </source>
</evidence>
<dbReference type="Ensembl" id="ENSDCDT00010059926.1">
    <property type="protein sequence ID" value="ENSDCDP00010049520.1"/>
    <property type="gene ID" value="ENSDCDG00010029623.1"/>
</dbReference>
<dbReference type="Pfam" id="PF10166">
    <property type="entry name" value="DUF2368"/>
    <property type="match status" value="1"/>
</dbReference>
<dbReference type="GO" id="GO:0010756">
    <property type="term" value="P:positive regulation of plasminogen activation"/>
    <property type="evidence" value="ECO:0007669"/>
    <property type="project" value="InterPro"/>
</dbReference>
<feature type="transmembrane region" description="Helical" evidence="1">
    <location>
        <begin position="81"/>
        <end position="102"/>
    </location>
</feature>